<evidence type="ECO:0000313" key="2">
    <source>
        <dbReference type="Proteomes" id="UP000824120"/>
    </source>
</evidence>
<keyword evidence="2" id="KW-1185">Reference proteome</keyword>
<evidence type="ECO:0000313" key="1">
    <source>
        <dbReference type="EMBL" id="KAG5576356.1"/>
    </source>
</evidence>
<proteinExistence type="predicted"/>
<sequence length="75" mass="8572">MDVHENFRKNDIGVYPLRGSSDLANGAYSIQKLAKRGIYKLWGSFDLEYGLVCQLGPIDCTANLLMDVHKIFWHK</sequence>
<comment type="caution">
    <text evidence="1">The sequence shown here is derived from an EMBL/GenBank/DDBJ whole genome shotgun (WGS) entry which is preliminary data.</text>
</comment>
<dbReference type="EMBL" id="JACXVP010000011">
    <property type="protein sequence ID" value="KAG5576356.1"/>
    <property type="molecule type" value="Genomic_DNA"/>
</dbReference>
<dbReference type="AlphaFoldDB" id="A0A9J5WME3"/>
<dbReference type="Proteomes" id="UP000824120">
    <property type="component" value="Chromosome 11"/>
</dbReference>
<gene>
    <name evidence="1" type="ORF">H5410_056490</name>
</gene>
<accession>A0A9J5WME3</accession>
<protein>
    <submittedName>
        <fullName evidence="1">Uncharacterized protein</fullName>
    </submittedName>
</protein>
<organism evidence="1 2">
    <name type="scientific">Solanum commersonii</name>
    <name type="common">Commerson's wild potato</name>
    <name type="synonym">Commerson's nightshade</name>
    <dbReference type="NCBI Taxonomy" id="4109"/>
    <lineage>
        <taxon>Eukaryota</taxon>
        <taxon>Viridiplantae</taxon>
        <taxon>Streptophyta</taxon>
        <taxon>Embryophyta</taxon>
        <taxon>Tracheophyta</taxon>
        <taxon>Spermatophyta</taxon>
        <taxon>Magnoliopsida</taxon>
        <taxon>eudicotyledons</taxon>
        <taxon>Gunneridae</taxon>
        <taxon>Pentapetalae</taxon>
        <taxon>asterids</taxon>
        <taxon>lamiids</taxon>
        <taxon>Solanales</taxon>
        <taxon>Solanaceae</taxon>
        <taxon>Solanoideae</taxon>
        <taxon>Solaneae</taxon>
        <taxon>Solanum</taxon>
    </lineage>
</organism>
<reference evidence="1 2" key="1">
    <citation type="submission" date="2020-09" db="EMBL/GenBank/DDBJ databases">
        <title>De no assembly of potato wild relative species, Solanum commersonii.</title>
        <authorList>
            <person name="Cho K."/>
        </authorList>
    </citation>
    <scope>NUCLEOTIDE SEQUENCE [LARGE SCALE GENOMIC DNA]</scope>
    <source>
        <strain evidence="1">LZ3.2</strain>
        <tissue evidence="1">Leaf</tissue>
    </source>
</reference>
<name>A0A9J5WME3_SOLCO</name>